<keyword evidence="1" id="KW-0812">Transmembrane</keyword>
<feature type="transmembrane region" description="Helical" evidence="1">
    <location>
        <begin position="74"/>
        <end position="98"/>
    </location>
</feature>
<keyword evidence="1" id="KW-1133">Transmembrane helix</keyword>
<reference evidence="2 3" key="1">
    <citation type="submission" date="2021-03" db="EMBL/GenBank/DDBJ databases">
        <title>Antimicrobial resistance genes in bacteria isolated from Japanese honey, and their potential for conferring macrolide and lincosamide resistance in the American foulbrood pathogen Paenibacillus larvae.</title>
        <authorList>
            <person name="Okamoto M."/>
            <person name="Kumagai M."/>
            <person name="Kanamori H."/>
            <person name="Takamatsu D."/>
        </authorList>
    </citation>
    <scope>NUCLEOTIDE SEQUENCE [LARGE SCALE GENOMIC DNA]</scope>
    <source>
        <strain evidence="2 3">J42TS3</strain>
    </source>
</reference>
<sequence>MGRTLKTAMLVTDVGFVAYWLIVFLNLLPKDYLYKDYDNEMMVAWNLSFIPLDLLISCTGLMSIYLYRKRPQFGISLCIISLSLTFCSGLQAIAFWGLRHDFDASWWIPNLFLMIYPLFFLPRFVCKTTARLDVNP</sequence>
<organism evidence="2 3">
    <name type="scientific">Paenibacillus vini</name>
    <dbReference type="NCBI Taxonomy" id="1476024"/>
    <lineage>
        <taxon>Bacteria</taxon>
        <taxon>Bacillati</taxon>
        <taxon>Bacillota</taxon>
        <taxon>Bacilli</taxon>
        <taxon>Bacillales</taxon>
        <taxon>Paenibacillaceae</taxon>
        <taxon>Paenibacillus</taxon>
    </lineage>
</organism>
<dbReference type="InterPro" id="IPR020348">
    <property type="entry name" value="Uncharacterised_YvaD"/>
</dbReference>
<evidence type="ECO:0008006" key="4">
    <source>
        <dbReference type="Google" id="ProtNLM"/>
    </source>
</evidence>
<dbReference type="EMBL" id="BOSL01000004">
    <property type="protein sequence ID" value="GIP52510.1"/>
    <property type="molecule type" value="Genomic_DNA"/>
</dbReference>
<keyword evidence="1" id="KW-0472">Membrane</keyword>
<name>A0ABQ4MAR4_9BACL</name>
<dbReference type="Pfam" id="PF17314">
    <property type="entry name" value="DUF5360"/>
    <property type="match status" value="1"/>
</dbReference>
<evidence type="ECO:0000256" key="1">
    <source>
        <dbReference type="SAM" id="Phobius"/>
    </source>
</evidence>
<dbReference type="Proteomes" id="UP000679992">
    <property type="component" value="Unassembled WGS sequence"/>
</dbReference>
<dbReference type="RefSeq" id="WP_213654293.1">
    <property type="nucleotide sequence ID" value="NZ_BOSL01000004.1"/>
</dbReference>
<feature type="transmembrane region" description="Helical" evidence="1">
    <location>
        <begin position="7"/>
        <end position="28"/>
    </location>
</feature>
<evidence type="ECO:0000313" key="3">
    <source>
        <dbReference type="Proteomes" id="UP000679992"/>
    </source>
</evidence>
<protein>
    <recommendedName>
        <fullName evidence="4">YvaD family protein</fullName>
    </recommendedName>
</protein>
<feature type="transmembrane region" description="Helical" evidence="1">
    <location>
        <begin position="48"/>
        <end position="67"/>
    </location>
</feature>
<feature type="transmembrane region" description="Helical" evidence="1">
    <location>
        <begin position="104"/>
        <end position="121"/>
    </location>
</feature>
<comment type="caution">
    <text evidence="2">The sequence shown here is derived from an EMBL/GenBank/DDBJ whole genome shotgun (WGS) entry which is preliminary data.</text>
</comment>
<accession>A0ABQ4MAR4</accession>
<proteinExistence type="predicted"/>
<keyword evidence="3" id="KW-1185">Reference proteome</keyword>
<gene>
    <name evidence="2" type="ORF">J42TS3_15450</name>
</gene>
<evidence type="ECO:0000313" key="2">
    <source>
        <dbReference type="EMBL" id="GIP52510.1"/>
    </source>
</evidence>